<feature type="transmembrane region" description="Helical" evidence="1">
    <location>
        <begin position="61"/>
        <end position="83"/>
    </location>
</feature>
<dbReference type="STRING" id="487685.SAMN04488696_1835"/>
<accession>A0A1I4S8G9</accession>
<keyword evidence="1" id="KW-0472">Membrane</keyword>
<gene>
    <name evidence="2" type="ORF">SAMN04488696_1835</name>
</gene>
<dbReference type="AlphaFoldDB" id="A0A1I4S8G9"/>
<keyword evidence="1" id="KW-1133">Transmembrane helix</keyword>
<name>A0A1I4S8G9_9EURY</name>
<evidence type="ECO:0000313" key="3">
    <source>
        <dbReference type="Proteomes" id="UP000198535"/>
    </source>
</evidence>
<feature type="transmembrane region" description="Helical" evidence="1">
    <location>
        <begin position="21"/>
        <end position="41"/>
    </location>
</feature>
<dbReference type="RefSeq" id="WP_245747985.1">
    <property type="nucleotide sequence ID" value="NZ_FOUJ01000003.1"/>
</dbReference>
<reference evidence="3" key="1">
    <citation type="submission" date="2016-10" db="EMBL/GenBank/DDBJ databases">
        <authorList>
            <person name="Varghese N."/>
            <person name="Submissions S."/>
        </authorList>
    </citation>
    <scope>NUCLEOTIDE SEQUENCE [LARGE SCALE GENOMIC DNA]</scope>
    <source>
        <strain evidence="3">Mob M</strain>
    </source>
</reference>
<keyword evidence="1" id="KW-0812">Transmembrane</keyword>
<dbReference type="EMBL" id="FOUJ01000003">
    <property type="protein sequence ID" value="SFM60787.1"/>
    <property type="molecule type" value="Genomic_DNA"/>
</dbReference>
<evidence type="ECO:0000313" key="2">
    <source>
        <dbReference type="EMBL" id="SFM60787.1"/>
    </source>
</evidence>
<organism evidence="2 3">
    <name type="scientific">Methanolobus profundi</name>
    <dbReference type="NCBI Taxonomy" id="487685"/>
    <lineage>
        <taxon>Archaea</taxon>
        <taxon>Methanobacteriati</taxon>
        <taxon>Methanobacteriota</taxon>
        <taxon>Stenosarchaea group</taxon>
        <taxon>Methanomicrobia</taxon>
        <taxon>Methanosarcinales</taxon>
        <taxon>Methanosarcinaceae</taxon>
        <taxon>Methanolobus</taxon>
    </lineage>
</organism>
<evidence type="ECO:0000256" key="1">
    <source>
        <dbReference type="SAM" id="Phobius"/>
    </source>
</evidence>
<sequence>MSSIIDRIVPKQRKMSTKVGGLLIIVGETMFLFSLLNFLMITRLQYYSSGDSFMRTLFPHYLFFLAALFIAAFIGMWLTYVYVFPSKQRFSQEQAIKDNRSPLFNKVLDLESDITELKHVVLELSEKIDRMDRNEAKDKHHDNS</sequence>
<keyword evidence="3" id="KW-1185">Reference proteome</keyword>
<dbReference type="Proteomes" id="UP000198535">
    <property type="component" value="Unassembled WGS sequence"/>
</dbReference>
<protein>
    <submittedName>
        <fullName evidence="2">Uncharacterized protein</fullName>
    </submittedName>
</protein>
<proteinExistence type="predicted"/>